<dbReference type="Gene3D" id="1.20.120.420">
    <property type="entry name" value="translation initiation factor eif-2b, domain 1"/>
    <property type="match status" value="1"/>
</dbReference>
<dbReference type="PANTHER" id="PTHR43475">
    <property type="entry name" value="METHYLTHIORIBOSE-1-PHOSPHATE ISOMERASE"/>
    <property type="match status" value="1"/>
</dbReference>
<protein>
    <submittedName>
        <fullName evidence="1">Uncharacterized protein</fullName>
    </submittedName>
</protein>
<dbReference type="SUPFAM" id="SSF100950">
    <property type="entry name" value="NagB/RpiA/CoA transferase-like"/>
    <property type="match status" value="1"/>
</dbReference>
<proteinExistence type="predicted"/>
<dbReference type="GO" id="GO:0019509">
    <property type="term" value="P:L-methionine salvage from methylthioadenosine"/>
    <property type="evidence" value="ECO:0007669"/>
    <property type="project" value="TreeGrafter"/>
</dbReference>
<evidence type="ECO:0000313" key="1">
    <source>
        <dbReference type="EMBL" id="KAF9626529.1"/>
    </source>
</evidence>
<dbReference type="EMBL" id="JADFTS010000001">
    <property type="protein sequence ID" value="KAF9626529.1"/>
    <property type="molecule type" value="Genomic_DNA"/>
</dbReference>
<name>A0A835MGQ7_9MAGN</name>
<gene>
    <name evidence="1" type="ORF">IFM89_034463</name>
</gene>
<dbReference type="Proteomes" id="UP000631114">
    <property type="component" value="Unassembled WGS sequence"/>
</dbReference>
<organism evidence="1 2">
    <name type="scientific">Coptis chinensis</name>
    <dbReference type="NCBI Taxonomy" id="261450"/>
    <lineage>
        <taxon>Eukaryota</taxon>
        <taxon>Viridiplantae</taxon>
        <taxon>Streptophyta</taxon>
        <taxon>Embryophyta</taxon>
        <taxon>Tracheophyta</taxon>
        <taxon>Spermatophyta</taxon>
        <taxon>Magnoliopsida</taxon>
        <taxon>Ranunculales</taxon>
        <taxon>Ranunculaceae</taxon>
        <taxon>Coptidoideae</taxon>
        <taxon>Coptis</taxon>
    </lineage>
</organism>
<dbReference type="GO" id="GO:0046523">
    <property type="term" value="F:S-methyl-5-thioribose-1-phosphate isomerase activity"/>
    <property type="evidence" value="ECO:0007669"/>
    <property type="project" value="TreeGrafter"/>
</dbReference>
<accession>A0A835MGQ7</accession>
<dbReference type="InterPro" id="IPR027363">
    <property type="entry name" value="M1Pi_N"/>
</dbReference>
<dbReference type="InterPro" id="IPR037171">
    <property type="entry name" value="NagB/RpiA_transferase-like"/>
</dbReference>
<sequence>MDMLVGTRNTIRDMVVHGAPAIAISAALSLAVEVFNMEPFVGTSENAASFLFHKLDYLVSSRLTAVNLSMMPQIKLKDVITKSFASSGGF</sequence>
<evidence type="ECO:0000313" key="2">
    <source>
        <dbReference type="Proteomes" id="UP000631114"/>
    </source>
</evidence>
<comment type="caution">
    <text evidence="1">The sequence shown here is derived from an EMBL/GenBank/DDBJ whole genome shotgun (WGS) entry which is preliminary data.</text>
</comment>
<dbReference type="PANTHER" id="PTHR43475:SF1">
    <property type="entry name" value="METHYLTHIORIBOSE-1-PHOSPHATE ISOMERASE"/>
    <property type="match status" value="1"/>
</dbReference>
<dbReference type="OrthoDB" id="2461at2759"/>
<reference evidence="1 2" key="1">
    <citation type="submission" date="2020-10" db="EMBL/GenBank/DDBJ databases">
        <title>The Coptis chinensis genome and diversification of protoberbering-type alkaloids.</title>
        <authorList>
            <person name="Wang B."/>
            <person name="Shu S."/>
            <person name="Song C."/>
            <person name="Liu Y."/>
        </authorList>
    </citation>
    <scope>NUCLEOTIDE SEQUENCE [LARGE SCALE GENOMIC DNA]</scope>
    <source>
        <strain evidence="1">HL-2020</strain>
        <tissue evidence="1">Leaf</tissue>
    </source>
</reference>
<dbReference type="AlphaFoldDB" id="A0A835MGQ7"/>
<keyword evidence="2" id="KW-1185">Reference proteome</keyword>